<dbReference type="SMART" id="SM00855">
    <property type="entry name" value="PGAM"/>
    <property type="match status" value="1"/>
</dbReference>
<dbReference type="InterPro" id="IPR029033">
    <property type="entry name" value="His_PPase_superfam"/>
</dbReference>
<organism evidence="1">
    <name type="scientific">freshwater metagenome</name>
    <dbReference type="NCBI Taxonomy" id="449393"/>
    <lineage>
        <taxon>unclassified sequences</taxon>
        <taxon>metagenomes</taxon>
        <taxon>ecological metagenomes</taxon>
    </lineage>
</organism>
<name>A0A6J7K679_9ZZZZ</name>
<dbReference type="EMBL" id="CAFBNF010000172">
    <property type="protein sequence ID" value="CAB4951448.1"/>
    <property type="molecule type" value="Genomic_DNA"/>
</dbReference>
<accession>A0A6J7K679</accession>
<dbReference type="InterPro" id="IPR013078">
    <property type="entry name" value="His_Pase_superF_clade-1"/>
</dbReference>
<dbReference type="CDD" id="cd07067">
    <property type="entry name" value="HP_PGM_like"/>
    <property type="match status" value="1"/>
</dbReference>
<dbReference type="Pfam" id="PF00300">
    <property type="entry name" value="His_Phos_1"/>
    <property type="match status" value="1"/>
</dbReference>
<dbReference type="PANTHER" id="PTHR48100:SF62">
    <property type="entry name" value="GLUCOSYL-3-PHOSPHOGLYCERATE PHOSPHATASE"/>
    <property type="match status" value="1"/>
</dbReference>
<protein>
    <submittedName>
        <fullName evidence="1">Unannotated protein</fullName>
    </submittedName>
</protein>
<dbReference type="AlphaFoldDB" id="A0A6J7K679"/>
<dbReference type="PANTHER" id="PTHR48100">
    <property type="entry name" value="BROAD-SPECIFICITY PHOSPHATASE YOR283W-RELATED"/>
    <property type="match status" value="1"/>
</dbReference>
<dbReference type="Gene3D" id="3.40.50.1240">
    <property type="entry name" value="Phosphoglycerate mutase-like"/>
    <property type="match status" value="1"/>
</dbReference>
<dbReference type="InterPro" id="IPR050275">
    <property type="entry name" value="PGM_Phosphatase"/>
</dbReference>
<dbReference type="GO" id="GO:0005737">
    <property type="term" value="C:cytoplasm"/>
    <property type="evidence" value="ECO:0007669"/>
    <property type="project" value="TreeGrafter"/>
</dbReference>
<dbReference type="GO" id="GO:0016791">
    <property type="term" value="F:phosphatase activity"/>
    <property type="evidence" value="ECO:0007669"/>
    <property type="project" value="TreeGrafter"/>
</dbReference>
<proteinExistence type="predicted"/>
<sequence>MTRRLVIVRHGRTEWNASSRFQGQIDVPLDDVGREQARRAAPMVAQLLPSLLLSSDLTRTRETAAAIAAVTGLPVVTDAGLRETYAGQWEGLHRHEIEAQFGASWAAWTDGDDLVRPGGDGELRHEVAARVVAALTTHLADVADDATVVVVTHGGAARAAIGQLLGLPSEYWAALGVLTNCAWSVLVERPVAGLWRLIEYNAGSLPEPALGDDS</sequence>
<gene>
    <name evidence="1" type="ORF">UFOPK3773_01430</name>
</gene>
<dbReference type="PIRSF" id="PIRSF000709">
    <property type="entry name" value="6PFK_2-Ptase"/>
    <property type="match status" value="1"/>
</dbReference>
<evidence type="ECO:0000313" key="1">
    <source>
        <dbReference type="EMBL" id="CAB4951448.1"/>
    </source>
</evidence>
<reference evidence="1" key="1">
    <citation type="submission" date="2020-05" db="EMBL/GenBank/DDBJ databases">
        <authorList>
            <person name="Chiriac C."/>
            <person name="Salcher M."/>
            <person name="Ghai R."/>
            <person name="Kavagutti S V."/>
        </authorList>
    </citation>
    <scope>NUCLEOTIDE SEQUENCE</scope>
</reference>
<dbReference type="SUPFAM" id="SSF53254">
    <property type="entry name" value="Phosphoglycerate mutase-like"/>
    <property type="match status" value="1"/>
</dbReference>